<evidence type="ECO:0000313" key="1">
    <source>
        <dbReference type="EMBL" id="KAJ8929345.1"/>
    </source>
</evidence>
<reference evidence="1" key="1">
    <citation type="journal article" date="2023" name="Insect Mol. Biol.">
        <title>Genome sequencing provides insights into the evolution of gene families encoding plant cell wall-degrading enzymes in longhorned beetles.</title>
        <authorList>
            <person name="Shin N.R."/>
            <person name="Okamura Y."/>
            <person name="Kirsch R."/>
            <person name="Pauchet Y."/>
        </authorList>
    </citation>
    <scope>NUCLEOTIDE SEQUENCE</scope>
    <source>
        <strain evidence="1">RBIC_L_NR</strain>
    </source>
</reference>
<proteinExistence type="predicted"/>
<comment type="caution">
    <text evidence="1">The sequence shown here is derived from an EMBL/GenBank/DDBJ whole genome shotgun (WGS) entry which is preliminary data.</text>
</comment>
<evidence type="ECO:0008006" key="3">
    <source>
        <dbReference type="Google" id="ProtNLM"/>
    </source>
</evidence>
<dbReference type="Proteomes" id="UP001162156">
    <property type="component" value="Unassembled WGS sequence"/>
</dbReference>
<gene>
    <name evidence="1" type="ORF">NQ314_017985</name>
</gene>
<keyword evidence="2" id="KW-1185">Reference proteome</keyword>
<accession>A0AAV8WTH8</accession>
<dbReference type="AlphaFoldDB" id="A0AAV8WTH8"/>
<name>A0AAV8WTH8_9CUCU</name>
<organism evidence="1 2">
    <name type="scientific">Rhamnusium bicolor</name>
    <dbReference type="NCBI Taxonomy" id="1586634"/>
    <lineage>
        <taxon>Eukaryota</taxon>
        <taxon>Metazoa</taxon>
        <taxon>Ecdysozoa</taxon>
        <taxon>Arthropoda</taxon>
        <taxon>Hexapoda</taxon>
        <taxon>Insecta</taxon>
        <taxon>Pterygota</taxon>
        <taxon>Neoptera</taxon>
        <taxon>Endopterygota</taxon>
        <taxon>Coleoptera</taxon>
        <taxon>Polyphaga</taxon>
        <taxon>Cucujiformia</taxon>
        <taxon>Chrysomeloidea</taxon>
        <taxon>Cerambycidae</taxon>
        <taxon>Lepturinae</taxon>
        <taxon>Rhagiini</taxon>
        <taxon>Rhamnusium</taxon>
    </lineage>
</organism>
<dbReference type="EMBL" id="JANEYF010005052">
    <property type="protein sequence ID" value="KAJ8929345.1"/>
    <property type="molecule type" value="Genomic_DNA"/>
</dbReference>
<protein>
    <recommendedName>
        <fullName evidence="3">Reverse transcriptase domain-containing protein</fullName>
    </recommendedName>
</protein>
<evidence type="ECO:0000313" key="2">
    <source>
        <dbReference type="Proteomes" id="UP001162156"/>
    </source>
</evidence>
<sequence>MITYSLLQLENQILSKFQSGFREGFNCEGALQYVINEWKETKGNGRMTGVIFLDLKRAFEMIDRSMLFDKLSKYGISGVVWKWFECYIPT</sequence>